<name>A0A9D2L2H5_9FIRM</name>
<comment type="pathway">
    <text evidence="1 7 8">Cofactor biosynthesis; NAD(+) biosynthesis; NAD(+) from deamido-NAD(+) (L-Gln route): step 1/1.</text>
</comment>
<comment type="function">
    <text evidence="7">Catalyzes the ATP-dependent amidation of deamido-NAD to form NAD. Uses L-glutamine as a nitrogen source.</text>
</comment>
<dbReference type="EMBL" id="DWYY01000175">
    <property type="protein sequence ID" value="HJA94470.1"/>
    <property type="molecule type" value="Genomic_DNA"/>
</dbReference>
<dbReference type="GO" id="GO:0008795">
    <property type="term" value="F:NAD+ synthase activity"/>
    <property type="evidence" value="ECO:0007669"/>
    <property type="project" value="UniProtKB-UniRule"/>
</dbReference>
<accession>A0A9D2L2H5</accession>
<dbReference type="InterPro" id="IPR014445">
    <property type="entry name" value="Gln-dep_NAD_synthase"/>
</dbReference>
<comment type="catalytic activity">
    <reaction evidence="7 8">
        <text>deamido-NAD(+) + L-glutamine + ATP + H2O = L-glutamate + AMP + diphosphate + NAD(+) + H(+)</text>
        <dbReference type="Rhea" id="RHEA:24384"/>
        <dbReference type="ChEBI" id="CHEBI:15377"/>
        <dbReference type="ChEBI" id="CHEBI:15378"/>
        <dbReference type="ChEBI" id="CHEBI:29985"/>
        <dbReference type="ChEBI" id="CHEBI:30616"/>
        <dbReference type="ChEBI" id="CHEBI:33019"/>
        <dbReference type="ChEBI" id="CHEBI:57540"/>
        <dbReference type="ChEBI" id="CHEBI:58359"/>
        <dbReference type="ChEBI" id="CHEBI:58437"/>
        <dbReference type="ChEBI" id="CHEBI:456215"/>
        <dbReference type="EC" id="6.3.5.1"/>
    </reaction>
</comment>
<dbReference type="NCBIfam" id="NF002730">
    <property type="entry name" value="PRK02628.1"/>
    <property type="match status" value="1"/>
</dbReference>
<dbReference type="Proteomes" id="UP000886858">
    <property type="component" value="Unassembled WGS sequence"/>
</dbReference>
<evidence type="ECO:0000256" key="9">
    <source>
        <dbReference type="RuleBase" id="RU003811"/>
    </source>
</evidence>
<evidence type="ECO:0000259" key="10">
    <source>
        <dbReference type="PROSITE" id="PS50263"/>
    </source>
</evidence>
<dbReference type="InterPro" id="IPR003010">
    <property type="entry name" value="C-N_Hydrolase"/>
</dbReference>
<feature type="binding site" evidence="7">
    <location>
        <position position="601"/>
    </location>
    <ligand>
        <name>deamido-NAD(+)</name>
        <dbReference type="ChEBI" id="CHEBI:58437"/>
        <note>ligand shared between two neighboring subunits</note>
    </ligand>
</feature>
<keyword evidence="3 7" id="KW-0436">Ligase</keyword>
<dbReference type="HAMAP" id="MF_02090">
    <property type="entry name" value="NadE_glutamine_dep"/>
    <property type="match status" value="1"/>
</dbReference>
<dbReference type="CDD" id="cd07570">
    <property type="entry name" value="GAT_Gln-NAD-synth"/>
    <property type="match status" value="1"/>
</dbReference>
<keyword evidence="6 7" id="KW-0520">NAD</keyword>
<evidence type="ECO:0000256" key="2">
    <source>
        <dbReference type="ARBA" id="ARBA00007145"/>
    </source>
</evidence>
<dbReference type="PANTHER" id="PTHR23090">
    <property type="entry name" value="NH 3 /GLUTAMINE-DEPENDENT NAD + SYNTHETASE"/>
    <property type="match status" value="1"/>
</dbReference>
<feature type="binding site" evidence="7">
    <location>
        <position position="197"/>
    </location>
    <ligand>
        <name>L-glutamine</name>
        <dbReference type="ChEBI" id="CHEBI:58359"/>
    </ligand>
</feature>
<dbReference type="Gene3D" id="1.10.10.1140">
    <property type="entry name" value="Glutamine-dependent NAD+ synthetase, C-terminal domain"/>
    <property type="match status" value="1"/>
</dbReference>
<organism evidence="11 12">
    <name type="scientific">Candidatus Eisenbergiella merdipullorum</name>
    <dbReference type="NCBI Taxonomy" id="2838553"/>
    <lineage>
        <taxon>Bacteria</taxon>
        <taxon>Bacillati</taxon>
        <taxon>Bacillota</taxon>
        <taxon>Clostridia</taxon>
        <taxon>Lachnospirales</taxon>
        <taxon>Lachnospiraceae</taxon>
        <taxon>Eisenbergiella</taxon>
    </lineage>
</organism>
<protein>
    <recommendedName>
        <fullName evidence="7 8">Glutamine-dependent NAD(+) synthetase</fullName>
        <ecNumber evidence="7 8">6.3.5.1</ecNumber>
    </recommendedName>
    <alternativeName>
        <fullName evidence="7 8">NAD(+) synthase [glutamine-hydrolyzing]</fullName>
    </alternativeName>
</protein>
<evidence type="ECO:0000256" key="5">
    <source>
        <dbReference type="ARBA" id="ARBA00022840"/>
    </source>
</evidence>
<keyword evidence="5 7" id="KW-0067">ATP-binding</keyword>
<dbReference type="Pfam" id="PF00795">
    <property type="entry name" value="CN_hydrolase"/>
    <property type="match status" value="1"/>
</dbReference>
<comment type="caution">
    <text evidence="11">The sequence shown here is derived from an EMBL/GenBank/DDBJ whole genome shotgun (WGS) entry which is preliminary data.</text>
</comment>
<evidence type="ECO:0000256" key="3">
    <source>
        <dbReference type="ARBA" id="ARBA00022598"/>
    </source>
</evidence>
<dbReference type="NCBIfam" id="TIGR00552">
    <property type="entry name" value="nadE"/>
    <property type="match status" value="1"/>
</dbReference>
<dbReference type="InterPro" id="IPR003694">
    <property type="entry name" value="NAD_synthase"/>
</dbReference>
<feature type="binding site" evidence="7">
    <location>
        <position position="203"/>
    </location>
    <ligand>
        <name>L-glutamine</name>
        <dbReference type="ChEBI" id="CHEBI:58359"/>
    </ligand>
</feature>
<dbReference type="SUPFAM" id="SSF56317">
    <property type="entry name" value="Carbon-nitrogen hydrolase"/>
    <property type="match status" value="1"/>
</dbReference>
<dbReference type="CDD" id="cd00553">
    <property type="entry name" value="NAD_synthase"/>
    <property type="match status" value="1"/>
</dbReference>
<dbReference type="InterPro" id="IPR022310">
    <property type="entry name" value="NAD/GMP_synthase"/>
</dbReference>
<reference evidence="11" key="2">
    <citation type="submission" date="2021-04" db="EMBL/GenBank/DDBJ databases">
        <authorList>
            <person name="Gilroy R."/>
        </authorList>
    </citation>
    <scope>NUCLEOTIDE SEQUENCE</scope>
    <source>
        <strain evidence="11">CHK179-7159</strain>
    </source>
</reference>
<evidence type="ECO:0000313" key="12">
    <source>
        <dbReference type="Proteomes" id="UP000886858"/>
    </source>
</evidence>
<evidence type="ECO:0000256" key="8">
    <source>
        <dbReference type="PIRNR" id="PIRNR006630"/>
    </source>
</evidence>
<gene>
    <name evidence="7" type="primary">nadE</name>
    <name evidence="11" type="ORF">H9717_15380</name>
</gene>
<dbReference type="InterPro" id="IPR036526">
    <property type="entry name" value="C-N_Hydrolase_sf"/>
</dbReference>
<dbReference type="PIRSF" id="PIRSF006630">
    <property type="entry name" value="NADS_GAT"/>
    <property type="match status" value="1"/>
</dbReference>
<feature type="binding site" evidence="7">
    <location>
        <position position="440"/>
    </location>
    <ligand>
        <name>deamido-NAD(+)</name>
        <dbReference type="ChEBI" id="CHEBI:58437"/>
        <note>ligand shared between two neighboring subunits</note>
    </ligand>
</feature>
<dbReference type="GO" id="GO:0003952">
    <property type="term" value="F:NAD+ synthase (glutamine-hydrolyzing) activity"/>
    <property type="evidence" value="ECO:0007669"/>
    <property type="project" value="UniProtKB-UniRule"/>
</dbReference>
<sequence length="644" mass="70807">MKDGFIRAAALTPKIRVADTVYNAEQIMQGIDEAVEKGARLIVFPELCITGYTCQDLFLQDELLAGAKEALCRIAGHTEGKDALIFVGLPLEKDGKLYNVAAAVNDGKTLAFIPKTALPNYAEFYEARHFTPAPDQPSFIPFDGSEVPFGKELLFDCDCVEGLKVGCEICEDVWTAQPPSTAHALAGATVIVNLSASNETVGKDDYRRMLVEATSARLIAGYVYASAGDGESTQDLVFGGHNMIAENGVLLSEAKRFANQAIYADLDIHRLRHERRRMNTFPAADTPEGAEKYLTVPVHMKKEELSLSRFFPQQPFVPSDEGTKNRRCEEILSIQSLGLKKRLEHTGCKCAVIGISGGLDSTLALLVTARAFDLLGLPRVGICCVTMPCFGTTDRTYENACRLTRALGASLTEVDIQEAVRLHFRDIGHEESVHDVTYENCQARERTQVLMDIANAKGGLVIGTGDMSELALGWATYNGDHMSMYGVNAGVPKTLVRHLVRYYADTCNEEELAAVLLDVLDTPVSPELLPPVDGKISQKTEDLVGPYELHDFFLYYMLRCGFPPTKIYRIAKAAFAGKYEKDVILKWLKDFCRRFFAQQFKRSCLPDGPKVGSVAVSPRGDLRMPSDACAALWLSEAESLGHSE</sequence>
<evidence type="ECO:0000256" key="4">
    <source>
        <dbReference type="ARBA" id="ARBA00022741"/>
    </source>
</evidence>
<dbReference type="Gene3D" id="3.60.110.10">
    <property type="entry name" value="Carbon-nitrogen hydrolase"/>
    <property type="match status" value="1"/>
</dbReference>
<feature type="binding site" evidence="7">
    <location>
        <position position="121"/>
    </location>
    <ligand>
        <name>L-glutamine</name>
        <dbReference type="ChEBI" id="CHEBI:58359"/>
    </ligand>
</feature>
<feature type="binding site" evidence="7">
    <location>
        <begin position="354"/>
        <end position="361"/>
    </location>
    <ligand>
        <name>ATP</name>
        <dbReference type="ChEBI" id="CHEBI:30616"/>
    </ligand>
</feature>
<comment type="similarity">
    <text evidence="2 7 8">In the C-terminal section; belongs to the NAD synthetase family.</text>
</comment>
<dbReference type="GO" id="GO:0005737">
    <property type="term" value="C:cytoplasm"/>
    <property type="evidence" value="ECO:0007669"/>
    <property type="project" value="InterPro"/>
</dbReference>
<evidence type="ECO:0000313" key="11">
    <source>
        <dbReference type="EMBL" id="HJA94470.1"/>
    </source>
</evidence>
<dbReference type="InterPro" id="IPR041856">
    <property type="entry name" value="NAD+_synth_C"/>
</dbReference>
<feature type="domain" description="CN hydrolase" evidence="10">
    <location>
        <begin position="6"/>
        <end position="268"/>
    </location>
</feature>
<proteinExistence type="inferred from homology"/>
<dbReference type="AlphaFoldDB" id="A0A9D2L2H5"/>
<comment type="similarity">
    <text evidence="9">Belongs to the NAD synthetase family.</text>
</comment>
<evidence type="ECO:0000256" key="1">
    <source>
        <dbReference type="ARBA" id="ARBA00005188"/>
    </source>
</evidence>
<dbReference type="PROSITE" id="PS50263">
    <property type="entry name" value="CN_HYDROLASE"/>
    <property type="match status" value="1"/>
</dbReference>
<feature type="binding site" evidence="7">
    <location>
        <position position="469"/>
    </location>
    <ligand>
        <name>deamido-NAD(+)</name>
        <dbReference type="ChEBI" id="CHEBI:58437"/>
        <note>ligand shared between two neighboring subunits</note>
    </ligand>
</feature>
<reference evidence="11" key="1">
    <citation type="journal article" date="2021" name="PeerJ">
        <title>Extensive microbial diversity within the chicken gut microbiome revealed by metagenomics and culture.</title>
        <authorList>
            <person name="Gilroy R."/>
            <person name="Ravi A."/>
            <person name="Getino M."/>
            <person name="Pursley I."/>
            <person name="Horton D.L."/>
            <person name="Alikhan N.F."/>
            <person name="Baker D."/>
            <person name="Gharbi K."/>
            <person name="Hall N."/>
            <person name="Watson M."/>
            <person name="Adriaenssens E.M."/>
            <person name="Foster-Nyarko E."/>
            <person name="Jarju S."/>
            <person name="Secka A."/>
            <person name="Antonio M."/>
            <person name="Oren A."/>
            <person name="Chaudhuri R.R."/>
            <person name="La Ragione R."/>
            <person name="Hildebrand F."/>
            <person name="Pallen M.J."/>
        </authorList>
    </citation>
    <scope>NUCLEOTIDE SEQUENCE</scope>
    <source>
        <strain evidence="11">CHK179-7159</strain>
    </source>
</reference>
<dbReference type="Pfam" id="PF02540">
    <property type="entry name" value="NAD_synthase"/>
    <property type="match status" value="1"/>
</dbReference>
<dbReference type="EC" id="6.3.5.1" evidence="7 8"/>
<keyword evidence="4 7" id="KW-0547">Nucleotide-binding</keyword>
<feature type="active site" description="Proton acceptor; for glutaminase activity" evidence="7">
    <location>
        <position position="46"/>
    </location>
</feature>
<evidence type="ECO:0000256" key="7">
    <source>
        <dbReference type="HAMAP-Rule" id="MF_02090"/>
    </source>
</evidence>
<dbReference type="Gene3D" id="3.40.50.620">
    <property type="entry name" value="HUPs"/>
    <property type="match status" value="1"/>
</dbReference>
<feature type="active site" description="Nucleophile; for glutaminase activity" evidence="7">
    <location>
        <position position="170"/>
    </location>
</feature>
<dbReference type="PANTHER" id="PTHR23090:SF9">
    <property type="entry name" value="GLUTAMINE-DEPENDENT NAD(+) SYNTHETASE"/>
    <property type="match status" value="1"/>
</dbReference>
<dbReference type="SUPFAM" id="SSF52402">
    <property type="entry name" value="Adenine nucleotide alpha hydrolases-like"/>
    <property type="match status" value="1"/>
</dbReference>
<feature type="binding site" evidence="7">
    <location>
        <position position="464"/>
    </location>
    <ligand>
        <name>ATP</name>
        <dbReference type="ChEBI" id="CHEBI:30616"/>
    </ligand>
</feature>
<dbReference type="GO" id="GO:0004359">
    <property type="term" value="F:glutaminase activity"/>
    <property type="evidence" value="ECO:0007669"/>
    <property type="project" value="InterPro"/>
</dbReference>
<evidence type="ECO:0000256" key="6">
    <source>
        <dbReference type="ARBA" id="ARBA00023027"/>
    </source>
</evidence>
<dbReference type="GO" id="GO:0009435">
    <property type="term" value="P:NAD+ biosynthetic process"/>
    <property type="evidence" value="ECO:0007669"/>
    <property type="project" value="UniProtKB-UniRule"/>
</dbReference>
<dbReference type="InterPro" id="IPR014729">
    <property type="entry name" value="Rossmann-like_a/b/a_fold"/>
</dbReference>
<feature type="active site" description="For glutaminase activity" evidence="7">
    <location>
        <position position="115"/>
    </location>
</feature>
<feature type="binding site" evidence="7">
    <location>
        <begin position="474"/>
        <end position="477"/>
    </location>
    <ligand>
        <name>deamido-NAD(+)</name>
        <dbReference type="ChEBI" id="CHEBI:58437"/>
        <note>ligand shared between two neighboring subunits</note>
    </ligand>
</feature>
<dbReference type="GO" id="GO:0005524">
    <property type="term" value="F:ATP binding"/>
    <property type="evidence" value="ECO:0007669"/>
    <property type="project" value="UniProtKB-UniRule"/>
</dbReference>